<dbReference type="AlphaFoldDB" id="A0AAV5HKA4"/>
<dbReference type="Pfam" id="PF12937">
    <property type="entry name" value="F-box-like"/>
    <property type="match status" value="1"/>
</dbReference>
<dbReference type="InterPro" id="IPR057039">
    <property type="entry name" value="At5g52880_ARM"/>
</dbReference>
<dbReference type="PANTHER" id="PTHR47744:SF1">
    <property type="entry name" value="OS05G0526300 PROTEIN"/>
    <property type="match status" value="1"/>
</dbReference>
<dbReference type="SUPFAM" id="SSF81383">
    <property type="entry name" value="F-box domain"/>
    <property type="match status" value="1"/>
</dbReference>
<dbReference type="InterPro" id="IPR001810">
    <property type="entry name" value="F-box_dom"/>
</dbReference>
<gene>
    <name evidence="2" type="ORF">SLEP1_g3379</name>
</gene>
<keyword evidence="3" id="KW-1185">Reference proteome</keyword>
<dbReference type="Pfam" id="PF24104">
    <property type="entry name" value="At5g52880_ARM"/>
    <property type="match status" value="1"/>
</dbReference>
<feature type="domain" description="F-box" evidence="1">
    <location>
        <begin position="112"/>
        <end position="158"/>
    </location>
</feature>
<dbReference type="SMART" id="SM00256">
    <property type="entry name" value="FBOX"/>
    <property type="match status" value="1"/>
</dbReference>
<evidence type="ECO:0000313" key="3">
    <source>
        <dbReference type="Proteomes" id="UP001054252"/>
    </source>
</evidence>
<protein>
    <recommendedName>
        <fullName evidence="1">F-box domain-containing protein</fullName>
    </recommendedName>
</protein>
<evidence type="ECO:0000313" key="2">
    <source>
        <dbReference type="EMBL" id="GKU89213.1"/>
    </source>
</evidence>
<name>A0AAV5HKA4_9ROSI</name>
<accession>A0AAV5HKA4</accession>
<organism evidence="2 3">
    <name type="scientific">Rubroshorea leprosula</name>
    <dbReference type="NCBI Taxonomy" id="152421"/>
    <lineage>
        <taxon>Eukaryota</taxon>
        <taxon>Viridiplantae</taxon>
        <taxon>Streptophyta</taxon>
        <taxon>Embryophyta</taxon>
        <taxon>Tracheophyta</taxon>
        <taxon>Spermatophyta</taxon>
        <taxon>Magnoliopsida</taxon>
        <taxon>eudicotyledons</taxon>
        <taxon>Gunneridae</taxon>
        <taxon>Pentapetalae</taxon>
        <taxon>rosids</taxon>
        <taxon>malvids</taxon>
        <taxon>Malvales</taxon>
        <taxon>Dipterocarpaceae</taxon>
        <taxon>Rubroshorea</taxon>
    </lineage>
</organism>
<dbReference type="Gene3D" id="1.20.1280.50">
    <property type="match status" value="1"/>
</dbReference>
<dbReference type="InterPro" id="IPR036047">
    <property type="entry name" value="F-box-like_dom_sf"/>
</dbReference>
<dbReference type="Proteomes" id="UP001054252">
    <property type="component" value="Unassembled WGS sequence"/>
</dbReference>
<reference evidence="2 3" key="1">
    <citation type="journal article" date="2021" name="Commun. Biol.">
        <title>The genome of Shorea leprosula (Dipterocarpaceae) highlights the ecological relevance of drought in aseasonal tropical rainforests.</title>
        <authorList>
            <person name="Ng K.K.S."/>
            <person name="Kobayashi M.J."/>
            <person name="Fawcett J.A."/>
            <person name="Hatakeyama M."/>
            <person name="Paape T."/>
            <person name="Ng C.H."/>
            <person name="Ang C.C."/>
            <person name="Tnah L.H."/>
            <person name="Lee C.T."/>
            <person name="Nishiyama T."/>
            <person name="Sese J."/>
            <person name="O'Brien M.J."/>
            <person name="Copetti D."/>
            <person name="Mohd Noor M.I."/>
            <person name="Ong R.C."/>
            <person name="Putra M."/>
            <person name="Sireger I.Z."/>
            <person name="Indrioko S."/>
            <person name="Kosugi Y."/>
            <person name="Izuno A."/>
            <person name="Isagi Y."/>
            <person name="Lee S.L."/>
            <person name="Shimizu K.K."/>
        </authorList>
    </citation>
    <scope>NUCLEOTIDE SEQUENCE [LARGE SCALE GENOMIC DNA]</scope>
    <source>
        <strain evidence="2">214</strain>
    </source>
</reference>
<dbReference type="EMBL" id="BPVZ01000003">
    <property type="protein sequence ID" value="GKU89213.1"/>
    <property type="molecule type" value="Genomic_DNA"/>
</dbReference>
<dbReference type="PROSITE" id="PS50181">
    <property type="entry name" value="FBOX"/>
    <property type="match status" value="1"/>
</dbReference>
<dbReference type="PANTHER" id="PTHR47744">
    <property type="entry name" value="OS05G0526300 PROTEIN"/>
    <property type="match status" value="1"/>
</dbReference>
<evidence type="ECO:0000259" key="1">
    <source>
        <dbReference type="PROSITE" id="PS50181"/>
    </source>
</evidence>
<proteinExistence type="predicted"/>
<sequence length="300" mass="34190">MSNPTLRYQKLAINEALPRIFRYPIACKELSFILRGAYGKVPKNLQSLIFEDTLTAFRLLPQMQTGSAVAAAHLLFQSAEAALPKQKKNLAITEFKQAKITHKRLSKAHQEEKEPSLLPQDVLLHIFSFLDLQSLVSAGQVCWSWNFAANDNQLWQMQYTILFGGCDGCSSSTTKMRLGGKPVKEYTHPPNNMITQTINDWREAFKRAYKGNSSKKLTSNRGYCGHCKTIVWLNNLRCLNRHCRQKYQDQQIKPVSPHQVVEYLLDDMSSVSSSDSDSESDEHSILGLWAYPRNMSRCKK</sequence>
<comment type="caution">
    <text evidence="2">The sequence shown here is derived from an EMBL/GenBank/DDBJ whole genome shotgun (WGS) entry which is preliminary data.</text>
</comment>